<feature type="region of interest" description="Disordered" evidence="1">
    <location>
        <begin position="1"/>
        <end position="43"/>
    </location>
</feature>
<keyword evidence="3" id="KW-1185">Reference proteome</keyword>
<protein>
    <submittedName>
        <fullName evidence="2">Uncharacterized protein</fullName>
    </submittedName>
</protein>
<evidence type="ECO:0000256" key="1">
    <source>
        <dbReference type="SAM" id="MobiDB-lite"/>
    </source>
</evidence>
<dbReference type="Proteomes" id="UP001044222">
    <property type="component" value="Chromosome 17"/>
</dbReference>
<feature type="region of interest" description="Disordered" evidence="1">
    <location>
        <begin position="110"/>
        <end position="142"/>
    </location>
</feature>
<name>A0A9D3LU72_ANGAN</name>
<dbReference type="EMBL" id="JAFIRN010000017">
    <property type="protein sequence ID" value="KAG5832763.1"/>
    <property type="molecule type" value="Genomic_DNA"/>
</dbReference>
<accession>A0A9D3LU72</accession>
<evidence type="ECO:0000313" key="3">
    <source>
        <dbReference type="Proteomes" id="UP001044222"/>
    </source>
</evidence>
<proteinExistence type="predicted"/>
<comment type="caution">
    <text evidence="2">The sequence shown here is derived from an EMBL/GenBank/DDBJ whole genome shotgun (WGS) entry which is preliminary data.</text>
</comment>
<reference evidence="2" key="1">
    <citation type="submission" date="2021-01" db="EMBL/GenBank/DDBJ databases">
        <title>A chromosome-scale assembly of European eel, Anguilla anguilla.</title>
        <authorList>
            <person name="Henkel C."/>
            <person name="Jong-Raadsen S.A."/>
            <person name="Dufour S."/>
            <person name="Weltzien F.-A."/>
            <person name="Palstra A.P."/>
            <person name="Pelster B."/>
            <person name="Spaink H.P."/>
            <person name="Van Den Thillart G.E."/>
            <person name="Jansen H."/>
            <person name="Zahm M."/>
            <person name="Klopp C."/>
            <person name="Cedric C."/>
            <person name="Louis A."/>
            <person name="Berthelot C."/>
            <person name="Parey E."/>
            <person name="Roest Crollius H."/>
            <person name="Montfort J."/>
            <person name="Robinson-Rechavi M."/>
            <person name="Bucao C."/>
            <person name="Bouchez O."/>
            <person name="Gislard M."/>
            <person name="Lluch J."/>
            <person name="Milhes M."/>
            <person name="Lampietro C."/>
            <person name="Lopez Roques C."/>
            <person name="Donnadieu C."/>
            <person name="Braasch I."/>
            <person name="Desvignes T."/>
            <person name="Postlethwait J."/>
            <person name="Bobe J."/>
            <person name="Guiguen Y."/>
            <person name="Dirks R."/>
        </authorList>
    </citation>
    <scope>NUCLEOTIDE SEQUENCE</scope>
    <source>
        <strain evidence="2">Tag_6206</strain>
        <tissue evidence="2">Liver</tissue>
    </source>
</reference>
<organism evidence="2 3">
    <name type="scientific">Anguilla anguilla</name>
    <name type="common">European freshwater eel</name>
    <name type="synonym">Muraena anguilla</name>
    <dbReference type="NCBI Taxonomy" id="7936"/>
    <lineage>
        <taxon>Eukaryota</taxon>
        <taxon>Metazoa</taxon>
        <taxon>Chordata</taxon>
        <taxon>Craniata</taxon>
        <taxon>Vertebrata</taxon>
        <taxon>Euteleostomi</taxon>
        <taxon>Actinopterygii</taxon>
        <taxon>Neopterygii</taxon>
        <taxon>Teleostei</taxon>
        <taxon>Anguilliformes</taxon>
        <taxon>Anguillidae</taxon>
        <taxon>Anguilla</taxon>
    </lineage>
</organism>
<sequence>MSERPAEPVAPPARPQRGGSDWTSGRRGRVQPYSGGSRFRGCSPGSCGAVCGPQIRGGPTAAVRAPRSRGLPRLRAVLPLVPAQVTPPRAPPSTQERSREVMPLVFDGHPAEVAPRLGPQGDVRAPVRVTWGRGPRPPHSQD</sequence>
<gene>
    <name evidence="2" type="ORF">ANANG_G00294590</name>
</gene>
<evidence type="ECO:0000313" key="2">
    <source>
        <dbReference type="EMBL" id="KAG5832763.1"/>
    </source>
</evidence>
<dbReference type="AlphaFoldDB" id="A0A9D3LU72"/>
<feature type="non-terminal residue" evidence="2">
    <location>
        <position position="142"/>
    </location>
</feature>